<keyword evidence="3" id="KW-1185">Reference proteome</keyword>
<accession>A0A1T1AYB6</accession>
<gene>
    <name evidence="2" type="ORF">RF819_06960</name>
</gene>
<dbReference type="STRING" id="28066.RF819_06960"/>
<reference evidence="2 3" key="1">
    <citation type="submission" date="2017-01" db="EMBL/GenBank/DDBJ databases">
        <title>Genome sequencing of Rhodoferax fermentans JCM 7819.</title>
        <authorList>
            <person name="Kim Y.J."/>
            <person name="Farh M.E.-A."/>
            <person name="Yang D.-C."/>
        </authorList>
    </citation>
    <scope>NUCLEOTIDE SEQUENCE [LARGE SCALE GENOMIC DNA]</scope>
    <source>
        <strain evidence="2 3">JCM 7819</strain>
    </source>
</reference>
<proteinExistence type="predicted"/>
<evidence type="ECO:0000313" key="2">
    <source>
        <dbReference type="EMBL" id="OOV08948.1"/>
    </source>
</evidence>
<protein>
    <submittedName>
        <fullName evidence="2">Galactosyldiacylglycerol synthase</fullName>
    </submittedName>
</protein>
<dbReference type="EMBL" id="MTJN01000002">
    <property type="protein sequence ID" value="OOV08948.1"/>
    <property type="molecule type" value="Genomic_DNA"/>
</dbReference>
<evidence type="ECO:0000259" key="1">
    <source>
        <dbReference type="Pfam" id="PF04101"/>
    </source>
</evidence>
<feature type="domain" description="Glycosyl transferase family 28 C-terminal" evidence="1">
    <location>
        <begin position="246"/>
        <end position="338"/>
    </location>
</feature>
<evidence type="ECO:0000313" key="3">
    <source>
        <dbReference type="Proteomes" id="UP000190750"/>
    </source>
</evidence>
<comment type="caution">
    <text evidence="2">The sequence shown here is derived from an EMBL/GenBank/DDBJ whole genome shotgun (WGS) entry which is preliminary data.</text>
</comment>
<dbReference type="SUPFAM" id="SSF53756">
    <property type="entry name" value="UDP-Glycosyltransferase/glycogen phosphorylase"/>
    <property type="match status" value="1"/>
</dbReference>
<dbReference type="AlphaFoldDB" id="A0A1T1AYB6"/>
<dbReference type="GO" id="GO:0016758">
    <property type="term" value="F:hexosyltransferase activity"/>
    <property type="evidence" value="ECO:0007669"/>
    <property type="project" value="InterPro"/>
</dbReference>
<dbReference type="InterPro" id="IPR050519">
    <property type="entry name" value="Glycosyltransf_28_UgtP"/>
</dbReference>
<dbReference type="PANTHER" id="PTHR43025:SF3">
    <property type="entry name" value="MONOGALACTOSYLDIACYLGLYCEROL SYNTHASE 1, CHLOROPLASTIC"/>
    <property type="match status" value="1"/>
</dbReference>
<dbReference type="Proteomes" id="UP000190750">
    <property type="component" value="Unassembled WGS sequence"/>
</dbReference>
<sequence>MATSELEKAPPGSATTRVDLIYFNAGGGHRAAATALQQVMHGQAWQVRLVHLFDILDPSRLFARTLGFQPEDLYNRQLAIGMTLGMSLELKLLQMLIKMGHQAMVKRMQAYWLDAQPDMVVSVIPNFNRALCESLRLALPSASYVTVLTDMADHPPAFWVEPDLPQQVVCGTHYAAQQAIAAGCSAQRVHQTSGMILSPRFYALSASDRWAERFRHGFVGKQAVGLVMFGGYGSDVMKTIATRLVDTPLILVCGKNAALAQSLRAMTTQAPHVVVEFTDDMAYWMRLADFFIGKPGPASLSEAVHMGLPVVITCNAWTMPQERWNTQWVRNNGLGVVLKSFRSVRSAVHDIVSHLSTWQKNVRQVQNRAVFEVPQLLAKMTI</sequence>
<dbReference type="Gene3D" id="3.40.50.2000">
    <property type="entry name" value="Glycogen Phosphorylase B"/>
    <property type="match status" value="1"/>
</dbReference>
<dbReference type="Pfam" id="PF04101">
    <property type="entry name" value="Glyco_tran_28_C"/>
    <property type="match status" value="1"/>
</dbReference>
<name>A0A1T1AYB6_RHOFE</name>
<dbReference type="PANTHER" id="PTHR43025">
    <property type="entry name" value="MONOGALACTOSYLDIACYLGLYCEROL SYNTHASE"/>
    <property type="match status" value="1"/>
</dbReference>
<organism evidence="2 3">
    <name type="scientific">Rhodoferax fermentans</name>
    <dbReference type="NCBI Taxonomy" id="28066"/>
    <lineage>
        <taxon>Bacteria</taxon>
        <taxon>Pseudomonadati</taxon>
        <taxon>Pseudomonadota</taxon>
        <taxon>Betaproteobacteria</taxon>
        <taxon>Burkholderiales</taxon>
        <taxon>Comamonadaceae</taxon>
        <taxon>Rhodoferax</taxon>
    </lineage>
</organism>
<dbReference type="InterPro" id="IPR007235">
    <property type="entry name" value="Glyco_trans_28_C"/>
</dbReference>